<accession>A0A0A9DAW3</accession>
<reference evidence="1" key="2">
    <citation type="journal article" date="2015" name="Data Brief">
        <title>Shoot transcriptome of the giant reed, Arundo donax.</title>
        <authorList>
            <person name="Barrero R.A."/>
            <person name="Guerrero F.D."/>
            <person name="Moolhuijzen P."/>
            <person name="Goolsby J.A."/>
            <person name="Tidwell J."/>
            <person name="Bellgard S.E."/>
            <person name="Bellgard M.I."/>
        </authorList>
    </citation>
    <scope>NUCLEOTIDE SEQUENCE</scope>
    <source>
        <tissue evidence="1">Shoot tissue taken approximately 20 cm above the soil surface</tissue>
    </source>
</reference>
<name>A0A0A9DAW3_ARUDO</name>
<proteinExistence type="predicted"/>
<protein>
    <submittedName>
        <fullName evidence="1">Uncharacterized protein</fullName>
    </submittedName>
</protein>
<evidence type="ECO:0000313" key="1">
    <source>
        <dbReference type="EMBL" id="JAD85704.1"/>
    </source>
</evidence>
<sequence length="135" mass="15948">MECSNFEDGEALLYNSQSPFDIISQYCVVMIKQLFIVLRSMVTCPKLLQMVSNSTIRCKERSGIGIPTINQIELPSRRGYRVLGWWRLVFSNSDRRLDNRQEGGHRRGWTPEGRLPRRRLRCRHSRRGRRNRRGL</sequence>
<organism evidence="1">
    <name type="scientific">Arundo donax</name>
    <name type="common">Giant reed</name>
    <name type="synonym">Donax arundinaceus</name>
    <dbReference type="NCBI Taxonomy" id="35708"/>
    <lineage>
        <taxon>Eukaryota</taxon>
        <taxon>Viridiplantae</taxon>
        <taxon>Streptophyta</taxon>
        <taxon>Embryophyta</taxon>
        <taxon>Tracheophyta</taxon>
        <taxon>Spermatophyta</taxon>
        <taxon>Magnoliopsida</taxon>
        <taxon>Liliopsida</taxon>
        <taxon>Poales</taxon>
        <taxon>Poaceae</taxon>
        <taxon>PACMAD clade</taxon>
        <taxon>Arundinoideae</taxon>
        <taxon>Arundineae</taxon>
        <taxon>Arundo</taxon>
    </lineage>
</organism>
<dbReference type="EMBL" id="GBRH01212191">
    <property type="protein sequence ID" value="JAD85704.1"/>
    <property type="molecule type" value="Transcribed_RNA"/>
</dbReference>
<reference evidence="1" key="1">
    <citation type="submission" date="2014-09" db="EMBL/GenBank/DDBJ databases">
        <authorList>
            <person name="Magalhaes I.L.F."/>
            <person name="Oliveira U."/>
            <person name="Santos F.R."/>
            <person name="Vidigal T.H.D.A."/>
            <person name="Brescovit A.D."/>
            <person name="Santos A.J."/>
        </authorList>
    </citation>
    <scope>NUCLEOTIDE SEQUENCE</scope>
    <source>
        <tissue evidence="1">Shoot tissue taken approximately 20 cm above the soil surface</tissue>
    </source>
</reference>
<dbReference type="AlphaFoldDB" id="A0A0A9DAW3"/>